<feature type="region of interest" description="Disordered" evidence="1">
    <location>
        <begin position="1"/>
        <end position="23"/>
    </location>
</feature>
<evidence type="ECO:0000313" key="3">
    <source>
        <dbReference type="Proteomes" id="UP001152300"/>
    </source>
</evidence>
<gene>
    <name evidence="2" type="ORF">OCU04_010251</name>
</gene>
<evidence type="ECO:0000256" key="1">
    <source>
        <dbReference type="SAM" id="MobiDB-lite"/>
    </source>
</evidence>
<feature type="region of interest" description="Disordered" evidence="1">
    <location>
        <begin position="52"/>
        <end position="100"/>
    </location>
</feature>
<dbReference type="Proteomes" id="UP001152300">
    <property type="component" value="Unassembled WGS sequence"/>
</dbReference>
<keyword evidence="3" id="KW-1185">Reference proteome</keyword>
<dbReference type="OrthoDB" id="3554392at2759"/>
<evidence type="ECO:0000313" key="2">
    <source>
        <dbReference type="EMBL" id="KAJ8061178.1"/>
    </source>
</evidence>
<reference evidence="2" key="1">
    <citation type="submission" date="2022-11" db="EMBL/GenBank/DDBJ databases">
        <title>Genome Resource of Sclerotinia nivalis Strain SnTB1, a Plant Pathogen Isolated from American Ginseng.</title>
        <authorList>
            <person name="Fan S."/>
        </authorList>
    </citation>
    <scope>NUCLEOTIDE SEQUENCE</scope>
    <source>
        <strain evidence="2">SnTB1</strain>
    </source>
</reference>
<protein>
    <submittedName>
        <fullName evidence="2">Uncharacterized protein</fullName>
    </submittedName>
</protein>
<accession>A0A9X0AFD0</accession>
<name>A0A9X0AFD0_9HELO</name>
<comment type="caution">
    <text evidence="2">The sequence shown here is derived from an EMBL/GenBank/DDBJ whole genome shotgun (WGS) entry which is preliminary data.</text>
</comment>
<sequence length="100" mass="11438">MGRKHPERQTIYSRTSANELRGEAREKKLQEAVNRILTKFLEPALEKAGVSLDKEIKGDEQTTAGRDEKPTMWESEKMTTGGDEMKKTDGDEEKKIKKEN</sequence>
<dbReference type="AlphaFoldDB" id="A0A9X0AFD0"/>
<proteinExistence type="predicted"/>
<organism evidence="2 3">
    <name type="scientific">Sclerotinia nivalis</name>
    <dbReference type="NCBI Taxonomy" id="352851"/>
    <lineage>
        <taxon>Eukaryota</taxon>
        <taxon>Fungi</taxon>
        <taxon>Dikarya</taxon>
        <taxon>Ascomycota</taxon>
        <taxon>Pezizomycotina</taxon>
        <taxon>Leotiomycetes</taxon>
        <taxon>Helotiales</taxon>
        <taxon>Sclerotiniaceae</taxon>
        <taxon>Sclerotinia</taxon>
    </lineage>
</organism>
<dbReference type="EMBL" id="JAPEIS010000012">
    <property type="protein sequence ID" value="KAJ8061178.1"/>
    <property type="molecule type" value="Genomic_DNA"/>
</dbReference>